<sequence length="307" mass="31942">MGRRLIGWAAIAGGCLIAGAAAAQPLAWAPPVLIDPLTVVVRPGDFTASCQGRDCRLVWPPGRHVGAVRIFNARNLVSIGGWTSVPQPADHSNAPPSRILEVSGATGVVHIEGLLGDASAGGMSDGLDFNAPKAVVQIENVRIDGVFGFYDQFHADCIQPFGGVKALRVDRFTCRTGYQGLSIWPVSTSPAGWSVDLRHVDITAIGPVIHGAHNDGGYLYWPCRAADCANVARTSLSEVYLQPRPGMAAASTVWTGGLVQPMAGAIGFSRLPIDGHVTIGAPPNGDFVPPGVAGPAYRSPGYAPAAN</sequence>
<keyword evidence="3" id="KW-1185">Reference proteome</keyword>
<dbReference type="RefSeq" id="WP_211938111.1">
    <property type="nucleotide sequence ID" value="NZ_CP073078.1"/>
</dbReference>
<name>A0A975FZC8_9CAUL</name>
<gene>
    <name evidence="2" type="ORF">KCG34_24015</name>
</gene>
<dbReference type="Proteomes" id="UP000676409">
    <property type="component" value="Chromosome"/>
</dbReference>
<accession>A0A975FZC8</accession>
<dbReference type="AlphaFoldDB" id="A0A975FZC8"/>
<dbReference type="EMBL" id="CP073078">
    <property type="protein sequence ID" value="QUD88060.1"/>
    <property type="molecule type" value="Genomic_DNA"/>
</dbReference>
<proteinExistence type="predicted"/>
<dbReference type="PROSITE" id="PS51257">
    <property type="entry name" value="PROKAR_LIPOPROTEIN"/>
    <property type="match status" value="1"/>
</dbReference>
<feature type="chain" id="PRO_5037907178" evidence="1">
    <location>
        <begin position="24"/>
        <end position="307"/>
    </location>
</feature>
<keyword evidence="1" id="KW-0732">Signal</keyword>
<feature type="signal peptide" evidence="1">
    <location>
        <begin position="1"/>
        <end position="23"/>
    </location>
</feature>
<protein>
    <submittedName>
        <fullName evidence="2">Uncharacterized protein</fullName>
    </submittedName>
</protein>
<reference evidence="2" key="1">
    <citation type="submission" date="2021-04" db="EMBL/GenBank/DDBJ databases">
        <title>The complete genome sequence of Caulobacter sp. S6.</title>
        <authorList>
            <person name="Tang Y."/>
            <person name="Ouyang W."/>
            <person name="Liu Q."/>
            <person name="Huang B."/>
            <person name="Guo Z."/>
            <person name="Lei P."/>
        </authorList>
    </citation>
    <scope>NUCLEOTIDE SEQUENCE</scope>
    <source>
        <strain evidence="2">S6</strain>
    </source>
</reference>
<evidence type="ECO:0000313" key="3">
    <source>
        <dbReference type="Proteomes" id="UP000676409"/>
    </source>
</evidence>
<evidence type="ECO:0000256" key="1">
    <source>
        <dbReference type="SAM" id="SignalP"/>
    </source>
</evidence>
<evidence type="ECO:0000313" key="2">
    <source>
        <dbReference type="EMBL" id="QUD88060.1"/>
    </source>
</evidence>
<dbReference type="KEGG" id="caul:KCG34_24015"/>
<organism evidence="2 3">
    <name type="scientific">Phenylobacterium montanum</name>
    <dbReference type="NCBI Taxonomy" id="2823693"/>
    <lineage>
        <taxon>Bacteria</taxon>
        <taxon>Pseudomonadati</taxon>
        <taxon>Pseudomonadota</taxon>
        <taxon>Alphaproteobacteria</taxon>
        <taxon>Caulobacterales</taxon>
        <taxon>Caulobacteraceae</taxon>
        <taxon>Phenylobacterium</taxon>
    </lineage>
</organism>